<accession>A0A6B0TJ22</accession>
<dbReference type="NCBIfam" id="TIGR02817">
    <property type="entry name" value="adh_fam_1"/>
    <property type="match status" value="1"/>
</dbReference>
<keyword evidence="2" id="KW-0862">Zinc</keyword>
<proteinExistence type="inferred from homology"/>
<reference evidence="4 5" key="1">
    <citation type="submission" date="2019-12" db="EMBL/GenBank/DDBJ databases">
        <title>Strain KN286 was isolated from seawater, which was collected from Caroline Seamount in the tropical western Pacific.</title>
        <authorList>
            <person name="Wang Q."/>
        </authorList>
    </citation>
    <scope>NUCLEOTIDE SEQUENCE [LARGE SCALE GENOMIC DNA]</scope>
    <source>
        <strain evidence="4 5">KN286</strain>
    </source>
</reference>
<keyword evidence="5" id="KW-1185">Reference proteome</keyword>
<evidence type="ECO:0000256" key="1">
    <source>
        <dbReference type="ARBA" id="ARBA00022857"/>
    </source>
</evidence>
<name>A0A6B0TJ22_9RHOB</name>
<dbReference type="GO" id="GO:0008270">
    <property type="term" value="F:zinc ion binding"/>
    <property type="evidence" value="ECO:0007669"/>
    <property type="project" value="InterPro"/>
</dbReference>
<evidence type="ECO:0000256" key="2">
    <source>
        <dbReference type="RuleBase" id="RU364000"/>
    </source>
</evidence>
<dbReference type="EMBL" id="WUWG01000001">
    <property type="protein sequence ID" value="MXU64377.1"/>
    <property type="molecule type" value="Genomic_DNA"/>
</dbReference>
<feature type="domain" description="Enoyl reductase (ER)" evidence="3">
    <location>
        <begin position="19"/>
        <end position="340"/>
    </location>
</feature>
<dbReference type="CDD" id="cd08252">
    <property type="entry name" value="AL_MDR"/>
    <property type="match status" value="1"/>
</dbReference>
<evidence type="ECO:0000313" key="4">
    <source>
        <dbReference type="EMBL" id="MXU64377.1"/>
    </source>
</evidence>
<dbReference type="Pfam" id="PF08240">
    <property type="entry name" value="ADH_N"/>
    <property type="match status" value="1"/>
</dbReference>
<dbReference type="InterPro" id="IPR051603">
    <property type="entry name" value="Zinc-ADH_QOR/CCCR"/>
</dbReference>
<dbReference type="InterPro" id="IPR036291">
    <property type="entry name" value="NAD(P)-bd_dom_sf"/>
</dbReference>
<dbReference type="InterPro" id="IPR013154">
    <property type="entry name" value="ADH-like_N"/>
</dbReference>
<dbReference type="PANTHER" id="PTHR44154">
    <property type="entry name" value="QUINONE OXIDOREDUCTASE"/>
    <property type="match status" value="1"/>
</dbReference>
<dbReference type="Gene3D" id="3.40.50.720">
    <property type="entry name" value="NAD(P)-binding Rossmann-like Domain"/>
    <property type="match status" value="1"/>
</dbReference>
<evidence type="ECO:0000259" key="3">
    <source>
        <dbReference type="SMART" id="SM00829"/>
    </source>
</evidence>
<comment type="similarity">
    <text evidence="2">Belongs to the zinc-containing alcohol dehydrogenase family. Quinone oxidoreductase subfamily.</text>
</comment>
<organism evidence="4 5">
    <name type="scientific">Oceanomicrobium pacificus</name>
    <dbReference type="NCBI Taxonomy" id="2692916"/>
    <lineage>
        <taxon>Bacteria</taxon>
        <taxon>Pseudomonadati</taxon>
        <taxon>Pseudomonadota</taxon>
        <taxon>Alphaproteobacteria</taxon>
        <taxon>Rhodobacterales</taxon>
        <taxon>Paracoccaceae</taxon>
        <taxon>Oceanomicrobium</taxon>
    </lineage>
</organism>
<dbReference type="SMART" id="SM00829">
    <property type="entry name" value="PKS_ER"/>
    <property type="match status" value="1"/>
</dbReference>
<dbReference type="SUPFAM" id="SSF51735">
    <property type="entry name" value="NAD(P)-binding Rossmann-fold domains"/>
    <property type="match status" value="1"/>
</dbReference>
<dbReference type="SUPFAM" id="SSF50129">
    <property type="entry name" value="GroES-like"/>
    <property type="match status" value="1"/>
</dbReference>
<dbReference type="PANTHER" id="PTHR44154:SF1">
    <property type="entry name" value="QUINONE OXIDOREDUCTASE"/>
    <property type="match status" value="1"/>
</dbReference>
<comment type="caution">
    <text evidence="4">The sequence shown here is derived from an EMBL/GenBank/DDBJ whole genome shotgun (WGS) entry which is preliminary data.</text>
</comment>
<dbReference type="InterPro" id="IPR014182">
    <property type="entry name" value="ADH_Zn_typ-1"/>
</dbReference>
<gene>
    <name evidence="4" type="ORF">GSH16_02875</name>
</gene>
<dbReference type="Pfam" id="PF13602">
    <property type="entry name" value="ADH_zinc_N_2"/>
    <property type="match status" value="1"/>
</dbReference>
<keyword evidence="1" id="KW-0521">NADP</keyword>
<keyword evidence="2" id="KW-0479">Metal-binding</keyword>
<evidence type="ECO:0000313" key="5">
    <source>
        <dbReference type="Proteomes" id="UP000436016"/>
    </source>
</evidence>
<dbReference type="InterPro" id="IPR020843">
    <property type="entry name" value="ER"/>
</dbReference>
<dbReference type="Gene3D" id="3.90.180.10">
    <property type="entry name" value="Medium-chain alcohol dehydrogenases, catalytic domain"/>
    <property type="match status" value="1"/>
</dbReference>
<dbReference type="AlphaFoldDB" id="A0A6B0TJ22"/>
<protein>
    <recommendedName>
        <fullName evidence="2">Zinc-type alcohol dehydrogenase-like protein</fullName>
    </recommendedName>
</protein>
<keyword evidence="2" id="KW-0560">Oxidoreductase</keyword>
<sequence length="342" mass="36665">MSRSSAMKAVGFLSSKPVSDPDCLQVFDLPEPDLRPTDLRVAVEAVSVNPADAKVRQRTAPDAPLDAPRILGFDAVGIVEAVGADVTGFRTGDRVWYAGDASRQGSNAELQAVDHRIAALAPTSVSPEAAASLPLVSLTAWEMLFDRLQVPTGNRPGTLLVIGGAGGVGSITLQLARRLTCLDLVATASRKESADWCREMGAHATVDHRDLLAAYRASGRNYAGFIAQYADLSQHWAAMCELVAPQGRIGTIVETPDRIDISALQAKSAALMWELMFTRSAFGTPDMAEQGRILFRVARLVDDGVIRTIDTDLRHGLTAETFRAAHETVEIGAMIGKLVVKY</sequence>
<dbReference type="Proteomes" id="UP000436016">
    <property type="component" value="Unassembled WGS sequence"/>
</dbReference>
<dbReference type="InterPro" id="IPR011032">
    <property type="entry name" value="GroES-like_sf"/>
</dbReference>
<dbReference type="GO" id="GO:0016491">
    <property type="term" value="F:oxidoreductase activity"/>
    <property type="evidence" value="ECO:0007669"/>
    <property type="project" value="UniProtKB-KW"/>
</dbReference>